<dbReference type="InterPro" id="IPR037045">
    <property type="entry name" value="S8pro/Inhibitor_I9_sf"/>
</dbReference>
<dbReference type="InterPro" id="IPR036852">
    <property type="entry name" value="Peptidase_S8/S53_dom_sf"/>
</dbReference>
<evidence type="ECO:0000313" key="10">
    <source>
        <dbReference type="Proteomes" id="UP001611383"/>
    </source>
</evidence>
<dbReference type="PANTHER" id="PTHR43806">
    <property type="entry name" value="PEPTIDASE S8"/>
    <property type="match status" value="1"/>
</dbReference>
<dbReference type="InterPro" id="IPR010259">
    <property type="entry name" value="S8pro/Inhibitor_I9"/>
</dbReference>
<accession>A0ABY9WKE1</accession>
<proteinExistence type="inferred from homology"/>
<dbReference type="InterPro" id="IPR023827">
    <property type="entry name" value="Peptidase_S8_Asp-AS"/>
</dbReference>
<evidence type="ECO:0000256" key="6">
    <source>
        <dbReference type="SAM" id="SignalP"/>
    </source>
</evidence>
<dbReference type="PRINTS" id="PR00723">
    <property type="entry name" value="SUBTILISIN"/>
</dbReference>
<organism evidence="9 10">
    <name type="scientific">Archangium minus</name>
    <dbReference type="NCBI Taxonomy" id="83450"/>
    <lineage>
        <taxon>Bacteria</taxon>
        <taxon>Pseudomonadati</taxon>
        <taxon>Myxococcota</taxon>
        <taxon>Myxococcia</taxon>
        <taxon>Myxococcales</taxon>
        <taxon>Cystobacterineae</taxon>
        <taxon>Archangiaceae</taxon>
        <taxon>Archangium</taxon>
    </lineage>
</organism>
<evidence type="ECO:0000256" key="1">
    <source>
        <dbReference type="ARBA" id="ARBA00011073"/>
    </source>
</evidence>
<dbReference type="PROSITE" id="PS51257">
    <property type="entry name" value="PROKAR_LIPOPROTEIN"/>
    <property type="match status" value="1"/>
</dbReference>
<feature type="active site" description="Charge relay system" evidence="5">
    <location>
        <position position="151"/>
    </location>
</feature>
<keyword evidence="2 5" id="KW-0645">Protease</keyword>
<dbReference type="PANTHER" id="PTHR43806:SF11">
    <property type="entry name" value="CEREVISIN-RELATED"/>
    <property type="match status" value="1"/>
</dbReference>
<dbReference type="SUPFAM" id="SSF52743">
    <property type="entry name" value="Subtilisin-like"/>
    <property type="match status" value="1"/>
</dbReference>
<evidence type="ECO:0000256" key="5">
    <source>
        <dbReference type="PROSITE-ProRule" id="PRU01240"/>
    </source>
</evidence>
<dbReference type="RefSeq" id="WP_395816646.1">
    <property type="nucleotide sequence ID" value="NZ_CP043494.1"/>
</dbReference>
<dbReference type="Proteomes" id="UP001611383">
    <property type="component" value="Chromosome"/>
</dbReference>
<dbReference type="Gene3D" id="3.40.50.200">
    <property type="entry name" value="Peptidase S8/S53 domain"/>
    <property type="match status" value="1"/>
</dbReference>
<feature type="domain" description="Peptidase S8/S53" evidence="7">
    <location>
        <begin position="149"/>
        <end position="365"/>
    </location>
</feature>
<keyword evidence="3 5" id="KW-0378">Hydrolase</keyword>
<feature type="chain" id="PRO_5046527361" evidence="6">
    <location>
        <begin position="18"/>
        <end position="381"/>
    </location>
</feature>
<keyword evidence="10" id="KW-1185">Reference proteome</keyword>
<dbReference type="Pfam" id="PF05922">
    <property type="entry name" value="Inhibitor_I9"/>
    <property type="match status" value="1"/>
</dbReference>
<dbReference type="InterPro" id="IPR050131">
    <property type="entry name" value="Peptidase_S8_subtilisin-like"/>
</dbReference>
<evidence type="ECO:0000259" key="7">
    <source>
        <dbReference type="Pfam" id="PF00082"/>
    </source>
</evidence>
<keyword evidence="4 5" id="KW-0720">Serine protease</keyword>
<dbReference type="PROSITE" id="PS00136">
    <property type="entry name" value="SUBTILASE_ASP"/>
    <property type="match status" value="1"/>
</dbReference>
<feature type="active site" description="Charge relay system" evidence="5">
    <location>
        <position position="334"/>
    </location>
</feature>
<evidence type="ECO:0000259" key="8">
    <source>
        <dbReference type="Pfam" id="PF05922"/>
    </source>
</evidence>
<dbReference type="InterPro" id="IPR015500">
    <property type="entry name" value="Peptidase_S8_subtilisin-rel"/>
</dbReference>
<feature type="domain" description="Inhibitor I9" evidence="8">
    <location>
        <begin position="78"/>
        <end position="108"/>
    </location>
</feature>
<dbReference type="Gene3D" id="3.30.70.80">
    <property type="entry name" value="Peptidase S8 propeptide/proteinase inhibitor I9"/>
    <property type="match status" value="1"/>
</dbReference>
<dbReference type="InterPro" id="IPR022398">
    <property type="entry name" value="Peptidase_S8_His-AS"/>
</dbReference>
<evidence type="ECO:0000256" key="2">
    <source>
        <dbReference type="ARBA" id="ARBA00022670"/>
    </source>
</evidence>
<dbReference type="InterPro" id="IPR000209">
    <property type="entry name" value="Peptidase_S8/S53_dom"/>
</dbReference>
<reference evidence="9 10" key="1">
    <citation type="submission" date="2019-08" db="EMBL/GenBank/DDBJ databases">
        <title>Archangium and Cystobacter genomes.</title>
        <authorList>
            <person name="Chen I.-C.K."/>
            <person name="Wielgoss S."/>
        </authorList>
    </citation>
    <scope>NUCLEOTIDE SEQUENCE [LARGE SCALE GENOMIC DNA]</scope>
    <source>
        <strain evidence="9 10">Cbm 6</strain>
    </source>
</reference>
<gene>
    <name evidence="9" type="ORF">F0U60_09030</name>
</gene>
<dbReference type="CDD" id="cd04077">
    <property type="entry name" value="Peptidases_S8_PCSK9_ProteinaseK_like"/>
    <property type="match status" value="1"/>
</dbReference>
<evidence type="ECO:0000313" key="9">
    <source>
        <dbReference type="EMBL" id="WNG44234.1"/>
    </source>
</evidence>
<dbReference type="EMBL" id="CP043494">
    <property type="protein sequence ID" value="WNG44234.1"/>
    <property type="molecule type" value="Genomic_DNA"/>
</dbReference>
<dbReference type="Pfam" id="PF00082">
    <property type="entry name" value="Peptidase_S8"/>
    <property type="match status" value="1"/>
</dbReference>
<dbReference type="PROSITE" id="PS00137">
    <property type="entry name" value="SUBTILASE_HIS"/>
    <property type="match status" value="1"/>
</dbReference>
<feature type="active site" description="Charge relay system" evidence="5">
    <location>
        <position position="182"/>
    </location>
</feature>
<sequence length="381" mass="39172">MHAVRHVLLLGSVLTLAACGGSEPEVESEPLGRTQAPLHQAAPDRRIEGAYIIKVRDGGEARSVAAAAGVSPRTVYALLNGFAATLDADQLHALRSHPQVEYVEEDQLFEKATTQTQAPWGLDRMDQRGLPLNGTYSYTSTGSCANAYIIDTGINVTHTQFGGRASNAYDVFGGTGADCQGHGTFVAGIVGGSTYGVAKGIKLRGVRVLDCAGSGSTSGVLSGIDWVRSNHVKPAVATLSLCGAYSTALNSAVTNLVNSGVFVAVPACNNTADACSYSPSSATAATTVGSTTNTDARAAYSNYGSCVDIYAPGSSITSAWYTTGTATTTMSGTSVSAGYVAGLAALYKCTYGDASQATIEAWLKSQGTTLPFGKLIYQGGL</sequence>
<keyword evidence="6" id="KW-0732">Signal</keyword>
<protein>
    <submittedName>
        <fullName evidence="9">S8 family peptidase</fullName>
    </submittedName>
</protein>
<evidence type="ECO:0000256" key="3">
    <source>
        <dbReference type="ARBA" id="ARBA00022801"/>
    </source>
</evidence>
<name>A0ABY9WKE1_9BACT</name>
<comment type="similarity">
    <text evidence="1 5">Belongs to the peptidase S8 family.</text>
</comment>
<dbReference type="PROSITE" id="PS51892">
    <property type="entry name" value="SUBTILASE"/>
    <property type="match status" value="1"/>
</dbReference>
<evidence type="ECO:0000256" key="4">
    <source>
        <dbReference type="ARBA" id="ARBA00022825"/>
    </source>
</evidence>
<feature type="signal peptide" evidence="6">
    <location>
        <begin position="1"/>
        <end position="17"/>
    </location>
</feature>
<dbReference type="InterPro" id="IPR034193">
    <property type="entry name" value="PCSK9_ProteinaseK-like"/>
</dbReference>